<dbReference type="STRING" id="1754192.A0A1Y1WRI2"/>
<name>A0A1Y1WRI2_9FUNG</name>
<evidence type="ECO:0000313" key="2">
    <source>
        <dbReference type="EMBL" id="ORX75876.1"/>
    </source>
</evidence>
<dbReference type="Proteomes" id="UP000193944">
    <property type="component" value="Unassembled WGS sequence"/>
</dbReference>
<keyword evidence="3" id="KW-1185">Reference proteome</keyword>
<dbReference type="Gene3D" id="2.80.10.50">
    <property type="match status" value="1"/>
</dbReference>
<dbReference type="AlphaFoldDB" id="A0A1Y1WRI2"/>
<reference evidence="2 3" key="2">
    <citation type="submission" date="2016-08" db="EMBL/GenBank/DDBJ databases">
        <title>Pervasive Adenine N6-methylation of Active Genes in Fungi.</title>
        <authorList>
            <consortium name="DOE Joint Genome Institute"/>
            <person name="Mondo S.J."/>
            <person name="Dannebaum R.O."/>
            <person name="Kuo R.C."/>
            <person name="Labutti K."/>
            <person name="Haridas S."/>
            <person name="Kuo A."/>
            <person name="Salamov A."/>
            <person name="Ahrendt S.R."/>
            <person name="Lipzen A."/>
            <person name="Sullivan W."/>
            <person name="Andreopoulos W.B."/>
            <person name="Clum A."/>
            <person name="Lindquist E."/>
            <person name="Daum C."/>
            <person name="Ramamoorthy G.K."/>
            <person name="Gryganskyi A."/>
            <person name="Culley D."/>
            <person name="Magnuson J.K."/>
            <person name="James T.Y."/>
            <person name="O'Malley M.A."/>
            <person name="Stajich J.E."/>
            <person name="Spatafora J.W."/>
            <person name="Visel A."/>
            <person name="Grigoriev I.V."/>
        </authorList>
    </citation>
    <scope>NUCLEOTIDE SEQUENCE [LARGE SCALE GENOMIC DNA]</scope>
    <source>
        <strain evidence="2 3">S4</strain>
    </source>
</reference>
<dbReference type="EMBL" id="MCFG01000331">
    <property type="protein sequence ID" value="ORX75876.1"/>
    <property type="molecule type" value="Genomic_DNA"/>
</dbReference>
<dbReference type="OrthoDB" id="2174980at2759"/>
<organism evidence="2 3">
    <name type="scientific">Anaeromyces robustus</name>
    <dbReference type="NCBI Taxonomy" id="1754192"/>
    <lineage>
        <taxon>Eukaryota</taxon>
        <taxon>Fungi</taxon>
        <taxon>Fungi incertae sedis</taxon>
        <taxon>Chytridiomycota</taxon>
        <taxon>Chytridiomycota incertae sedis</taxon>
        <taxon>Neocallimastigomycetes</taxon>
        <taxon>Neocallimastigales</taxon>
        <taxon>Neocallimastigaceae</taxon>
        <taxon>Anaeromyces</taxon>
    </lineage>
</organism>
<sequence>MFFKLFIIFSVLNKIISLPGGSNSNNNNAAIWIYNEYLDSCLYEKINKWYIDENDYGIILRSAINPDICISVITNENVLDNCGGNNIMYYNKGSKFINSDDGMCLGVNDDEDYLTLNNCNRNNKKILWEISESKPTVTTTTTTTTTINSTPTSKPV</sequence>
<accession>A0A1Y1WRI2</accession>
<protein>
    <recommendedName>
        <fullName evidence="4">Ricin B lectin domain-containing protein</fullName>
    </recommendedName>
</protein>
<comment type="caution">
    <text evidence="2">The sequence shown here is derived from an EMBL/GenBank/DDBJ whole genome shotgun (WGS) entry which is preliminary data.</text>
</comment>
<evidence type="ECO:0000313" key="3">
    <source>
        <dbReference type="Proteomes" id="UP000193944"/>
    </source>
</evidence>
<evidence type="ECO:0000256" key="1">
    <source>
        <dbReference type="SAM" id="SignalP"/>
    </source>
</evidence>
<reference evidence="2 3" key="1">
    <citation type="submission" date="2016-08" db="EMBL/GenBank/DDBJ databases">
        <title>A Parts List for Fungal Cellulosomes Revealed by Comparative Genomics.</title>
        <authorList>
            <consortium name="DOE Joint Genome Institute"/>
            <person name="Haitjema C.H."/>
            <person name="Gilmore S.P."/>
            <person name="Henske J.K."/>
            <person name="Solomon K.V."/>
            <person name="De Groot R."/>
            <person name="Kuo A."/>
            <person name="Mondo S.J."/>
            <person name="Salamov A.A."/>
            <person name="Labutti K."/>
            <person name="Zhao Z."/>
            <person name="Chiniquy J."/>
            <person name="Barry K."/>
            <person name="Brewer H.M."/>
            <person name="Purvine S.O."/>
            <person name="Wright A.T."/>
            <person name="Boxma B."/>
            <person name="Van Alen T."/>
            <person name="Hackstein J.H."/>
            <person name="Baker S.E."/>
            <person name="Grigoriev I.V."/>
            <person name="O'Malley M.A."/>
        </authorList>
    </citation>
    <scope>NUCLEOTIDE SEQUENCE [LARGE SCALE GENOMIC DNA]</scope>
    <source>
        <strain evidence="2 3">S4</strain>
    </source>
</reference>
<keyword evidence="1" id="KW-0732">Signal</keyword>
<proteinExistence type="predicted"/>
<feature type="signal peptide" evidence="1">
    <location>
        <begin position="1"/>
        <end position="17"/>
    </location>
</feature>
<gene>
    <name evidence="2" type="ORF">BCR32DRAFT_284774</name>
</gene>
<feature type="chain" id="PRO_5012892195" description="Ricin B lectin domain-containing protein" evidence="1">
    <location>
        <begin position="18"/>
        <end position="156"/>
    </location>
</feature>
<evidence type="ECO:0008006" key="4">
    <source>
        <dbReference type="Google" id="ProtNLM"/>
    </source>
</evidence>
<dbReference type="SUPFAM" id="SSF50370">
    <property type="entry name" value="Ricin B-like lectins"/>
    <property type="match status" value="1"/>
</dbReference>
<dbReference type="InterPro" id="IPR035992">
    <property type="entry name" value="Ricin_B-like_lectins"/>
</dbReference>